<accession>C5M961</accession>
<protein>
    <recommendedName>
        <fullName evidence="10">Endoplasmic reticulum membrane protein 65</fullName>
    </recommendedName>
</protein>
<name>C5M961_CANTT</name>
<evidence type="ECO:0000256" key="1">
    <source>
        <dbReference type="ARBA" id="ARBA00004141"/>
    </source>
</evidence>
<dbReference type="GO" id="GO:0005789">
    <property type="term" value="C:endoplasmic reticulum membrane"/>
    <property type="evidence" value="ECO:0007669"/>
    <property type="project" value="TreeGrafter"/>
</dbReference>
<dbReference type="PANTHER" id="PTHR13317:SF4">
    <property type="entry name" value="TRANSMEMBRANE ANTERIOR POSTERIOR TRANSFORMATION PROTEIN 1 HOMOLOG"/>
    <property type="match status" value="1"/>
</dbReference>
<comment type="similarity">
    <text evidence="2">Belongs to the TAPT1 family.</text>
</comment>
<dbReference type="InterPro" id="IPR008010">
    <property type="entry name" value="Tatp1"/>
</dbReference>
<evidence type="ECO:0000313" key="8">
    <source>
        <dbReference type="EMBL" id="EER34115.1"/>
    </source>
</evidence>
<gene>
    <name evidence="8" type="ORF">CTRG_02933</name>
</gene>
<evidence type="ECO:0000256" key="5">
    <source>
        <dbReference type="ARBA" id="ARBA00023136"/>
    </source>
</evidence>
<keyword evidence="3 7" id="KW-0812">Transmembrane</keyword>
<dbReference type="Proteomes" id="UP000002037">
    <property type="component" value="Unassembled WGS sequence"/>
</dbReference>
<keyword evidence="5 7" id="KW-0472">Membrane</keyword>
<dbReference type="RefSeq" id="XP_002548636.1">
    <property type="nucleotide sequence ID" value="XM_002548590.1"/>
</dbReference>
<feature type="transmembrane region" description="Helical" evidence="7">
    <location>
        <begin position="270"/>
        <end position="290"/>
    </location>
</feature>
<dbReference type="AlphaFoldDB" id="C5M961"/>
<sequence length="656" mass="74328">MAKKRPGSNGSASNGSTNGNIRGRANRPSSSSKSSSSSNNELKNRSRSSSRHRDTLSPSISRKGSRSKSRSRANSVFSFIFDRISSPHPRRDGIKGFSLYRLLLLELNLSSNEPGNEIAPQSEDNENSFETLKNMLYIPYCLEKFMIFGLLVCFNSFLTLFTLAPLKIMIITLQQAVQYIKNSNGFQFEKFRLIKKDVITLSLVILSILVLSTKKLDISRMYHDVRGQADIKLYVMFGVLECAEKLCSSIGQDILNILYHTSTSKKSGRFVAFYVLSIFYLSFHAYILIYQTVSLNVAANSYSNALLTLLLSNQFAELKGSVFKKFEREGLFQISMADLTERFQLSLMLGIIALRNLLQLSVTGGLIPNSWKSWNRWIGAVFGPGVVVIGSEVFVDWLKHCYIAKFNKIKPKIYRNFLYVSCLDFLEVFEFNKVSGKPSHEFTDYIVLTRRIGLPLLASVVCFLRMTLQDLRQIFIFPVVSSWTYSIFASGSLILATFLTLLLIRVILSMLIFKIANVLVIQHKQHQEELKLSMKQTQEIARTMSPTEKFTPETTPAEFDGSTTESIVLNEIRNYNSSPIGLSFLPGSPNTEPSTINPKTRAQLYDVDEKIPPTVEEKRNKQLLNGSMNQDVWKNDDGDEGLSQVMRYKMSSKRIW</sequence>
<evidence type="ECO:0000256" key="2">
    <source>
        <dbReference type="ARBA" id="ARBA00008803"/>
    </source>
</evidence>
<feature type="transmembrane region" description="Helical" evidence="7">
    <location>
        <begin position="374"/>
        <end position="395"/>
    </location>
</feature>
<dbReference type="eggNOG" id="KOG2490">
    <property type="taxonomic scope" value="Eukaryota"/>
</dbReference>
<proteinExistence type="inferred from homology"/>
<evidence type="ECO:0008006" key="10">
    <source>
        <dbReference type="Google" id="ProtNLM"/>
    </source>
</evidence>
<reference evidence="8 9" key="1">
    <citation type="journal article" date="2009" name="Nature">
        <title>Evolution of pathogenicity and sexual reproduction in eight Candida genomes.</title>
        <authorList>
            <person name="Butler G."/>
            <person name="Rasmussen M.D."/>
            <person name="Lin M.F."/>
            <person name="Santos M.A."/>
            <person name="Sakthikumar S."/>
            <person name="Munro C.A."/>
            <person name="Rheinbay E."/>
            <person name="Grabherr M."/>
            <person name="Forche A."/>
            <person name="Reedy J.L."/>
            <person name="Agrafioti I."/>
            <person name="Arnaud M.B."/>
            <person name="Bates S."/>
            <person name="Brown A.J."/>
            <person name="Brunke S."/>
            <person name="Costanzo M.C."/>
            <person name="Fitzpatrick D.A."/>
            <person name="de Groot P.W."/>
            <person name="Harris D."/>
            <person name="Hoyer L.L."/>
            <person name="Hube B."/>
            <person name="Klis F.M."/>
            <person name="Kodira C."/>
            <person name="Lennard N."/>
            <person name="Logue M.E."/>
            <person name="Martin R."/>
            <person name="Neiman A.M."/>
            <person name="Nikolaou E."/>
            <person name="Quail M.A."/>
            <person name="Quinn J."/>
            <person name="Santos M.C."/>
            <person name="Schmitzberger F.F."/>
            <person name="Sherlock G."/>
            <person name="Shah P."/>
            <person name="Silverstein K.A."/>
            <person name="Skrzypek M.S."/>
            <person name="Soll D."/>
            <person name="Staggs R."/>
            <person name="Stansfield I."/>
            <person name="Stumpf M.P."/>
            <person name="Sudbery P.E."/>
            <person name="Srikantha T."/>
            <person name="Zeng Q."/>
            <person name="Berman J."/>
            <person name="Berriman M."/>
            <person name="Heitman J."/>
            <person name="Gow N.A."/>
            <person name="Lorenz M.C."/>
            <person name="Birren B.W."/>
            <person name="Kellis M."/>
            <person name="Cuomo C.A."/>
        </authorList>
    </citation>
    <scope>NUCLEOTIDE SEQUENCE [LARGE SCALE GENOMIC DNA]</scope>
    <source>
        <strain evidence="9">ATCC MYA-3404 / T1</strain>
    </source>
</reference>
<evidence type="ECO:0000256" key="7">
    <source>
        <dbReference type="SAM" id="Phobius"/>
    </source>
</evidence>
<evidence type="ECO:0000313" key="9">
    <source>
        <dbReference type="Proteomes" id="UP000002037"/>
    </source>
</evidence>
<dbReference type="PANTHER" id="PTHR13317">
    <property type="entry name" value="TRANSMEMBRANE ANTERIOR POSTERIOR TRANSFORMATION PROTEIN 1 HOMOLOG"/>
    <property type="match status" value="1"/>
</dbReference>
<feature type="transmembrane region" description="Helical" evidence="7">
    <location>
        <begin position="502"/>
        <end position="521"/>
    </location>
</feature>
<organism evidence="8 9">
    <name type="scientific">Candida tropicalis (strain ATCC MYA-3404 / T1)</name>
    <name type="common">Yeast</name>
    <dbReference type="NCBI Taxonomy" id="294747"/>
    <lineage>
        <taxon>Eukaryota</taxon>
        <taxon>Fungi</taxon>
        <taxon>Dikarya</taxon>
        <taxon>Ascomycota</taxon>
        <taxon>Saccharomycotina</taxon>
        <taxon>Pichiomycetes</taxon>
        <taxon>Debaryomycetaceae</taxon>
        <taxon>Candida/Lodderomyces clade</taxon>
        <taxon>Candida</taxon>
    </lineage>
</organism>
<dbReference type="HOGENOM" id="CLU_003655_1_1_1"/>
<dbReference type="Pfam" id="PF05346">
    <property type="entry name" value="DUF747"/>
    <property type="match status" value="1"/>
</dbReference>
<dbReference type="EMBL" id="GG692397">
    <property type="protein sequence ID" value="EER34115.1"/>
    <property type="molecule type" value="Genomic_DNA"/>
</dbReference>
<evidence type="ECO:0000256" key="6">
    <source>
        <dbReference type="SAM" id="MobiDB-lite"/>
    </source>
</evidence>
<dbReference type="OrthoDB" id="5376140at2759"/>
<feature type="region of interest" description="Disordered" evidence="6">
    <location>
        <begin position="1"/>
        <end position="69"/>
    </location>
</feature>
<evidence type="ECO:0000256" key="4">
    <source>
        <dbReference type="ARBA" id="ARBA00022989"/>
    </source>
</evidence>
<comment type="subcellular location">
    <subcellularLocation>
        <location evidence="1">Membrane</location>
        <topology evidence="1">Multi-pass membrane protein</topology>
    </subcellularLocation>
</comment>
<dbReference type="KEGG" id="ctp:CTRG_02933"/>
<keyword evidence="9" id="KW-1185">Reference proteome</keyword>
<keyword evidence="4 7" id="KW-1133">Transmembrane helix</keyword>
<feature type="compositionally biased region" description="Low complexity" evidence="6">
    <location>
        <begin position="7"/>
        <end position="41"/>
    </location>
</feature>
<feature type="transmembrane region" description="Helical" evidence="7">
    <location>
        <begin position="193"/>
        <end position="211"/>
    </location>
</feature>
<evidence type="ECO:0000256" key="3">
    <source>
        <dbReference type="ARBA" id="ARBA00022692"/>
    </source>
</evidence>
<dbReference type="GeneID" id="8299382"/>
<feature type="transmembrane region" description="Helical" evidence="7">
    <location>
        <begin position="145"/>
        <end position="173"/>
    </location>
</feature>
<dbReference type="VEuPathDB" id="FungiDB:CTRG_02933"/>
<feature type="transmembrane region" description="Helical" evidence="7">
    <location>
        <begin position="475"/>
        <end position="496"/>
    </location>
</feature>